<reference evidence="1" key="1">
    <citation type="submission" date="2019-11" db="EMBL/GenBank/DDBJ databases">
        <title>Nori genome reveals adaptations in red seaweeds to the harsh intertidal environment.</title>
        <authorList>
            <person name="Wang D."/>
            <person name="Mao Y."/>
        </authorList>
    </citation>
    <scope>NUCLEOTIDE SEQUENCE</scope>
    <source>
        <tissue evidence="1">Gametophyte</tissue>
    </source>
</reference>
<accession>A0ACC3C9E5</accession>
<dbReference type="EMBL" id="CM020619">
    <property type="protein sequence ID" value="KAK1866388.1"/>
    <property type="molecule type" value="Genomic_DNA"/>
</dbReference>
<proteinExistence type="predicted"/>
<name>A0ACC3C9E5_PYRYE</name>
<sequence length="143" mass="14702">MGIVSVRAGNDMYRQSLPPLPLALWQAICHGTPPSRPEGCDRQVRGNMRVSGDRICHPQNESCSAARKENVAAQHDRKQASCAYSKKKKTLTWTEAMTTPPRPPSPGGGEGGGGGVGSGGAGGARGGGGAPVATGTRRGLVRA</sequence>
<evidence type="ECO:0000313" key="2">
    <source>
        <dbReference type="Proteomes" id="UP000798662"/>
    </source>
</evidence>
<gene>
    <name evidence="1" type="ORF">I4F81_008908</name>
</gene>
<keyword evidence="2" id="KW-1185">Reference proteome</keyword>
<dbReference type="Proteomes" id="UP000798662">
    <property type="component" value="Chromosome 2"/>
</dbReference>
<organism evidence="1 2">
    <name type="scientific">Pyropia yezoensis</name>
    <name type="common">Susabi-nori</name>
    <name type="synonym">Porphyra yezoensis</name>
    <dbReference type="NCBI Taxonomy" id="2788"/>
    <lineage>
        <taxon>Eukaryota</taxon>
        <taxon>Rhodophyta</taxon>
        <taxon>Bangiophyceae</taxon>
        <taxon>Bangiales</taxon>
        <taxon>Bangiaceae</taxon>
        <taxon>Pyropia</taxon>
    </lineage>
</organism>
<comment type="caution">
    <text evidence="1">The sequence shown here is derived from an EMBL/GenBank/DDBJ whole genome shotgun (WGS) entry which is preliminary data.</text>
</comment>
<protein>
    <submittedName>
        <fullName evidence="1">Uncharacterized protein</fullName>
    </submittedName>
</protein>
<evidence type="ECO:0000313" key="1">
    <source>
        <dbReference type="EMBL" id="KAK1866388.1"/>
    </source>
</evidence>